<reference evidence="1" key="2">
    <citation type="journal article" date="2020" name="Nat. Commun.">
        <title>Large-scale genome sequencing of mycorrhizal fungi provides insights into the early evolution of symbiotic traits.</title>
        <authorList>
            <person name="Miyauchi S."/>
            <person name="Kiss E."/>
            <person name="Kuo A."/>
            <person name="Drula E."/>
            <person name="Kohler A."/>
            <person name="Sanchez-Garcia M."/>
            <person name="Morin E."/>
            <person name="Andreopoulos B."/>
            <person name="Barry K.W."/>
            <person name="Bonito G."/>
            <person name="Buee M."/>
            <person name="Carver A."/>
            <person name="Chen C."/>
            <person name="Cichocki N."/>
            <person name="Clum A."/>
            <person name="Culley D."/>
            <person name="Crous P.W."/>
            <person name="Fauchery L."/>
            <person name="Girlanda M."/>
            <person name="Hayes R.D."/>
            <person name="Keri Z."/>
            <person name="LaButti K."/>
            <person name="Lipzen A."/>
            <person name="Lombard V."/>
            <person name="Magnuson J."/>
            <person name="Maillard F."/>
            <person name="Murat C."/>
            <person name="Nolan M."/>
            <person name="Ohm R.A."/>
            <person name="Pangilinan J."/>
            <person name="Pereira M.F."/>
            <person name="Perotto S."/>
            <person name="Peter M."/>
            <person name="Pfister S."/>
            <person name="Riley R."/>
            <person name="Sitrit Y."/>
            <person name="Stielow J.B."/>
            <person name="Szollosi G."/>
            <person name="Zifcakova L."/>
            <person name="Stursova M."/>
            <person name="Spatafora J.W."/>
            <person name="Tedersoo L."/>
            <person name="Vaario L.M."/>
            <person name="Yamada A."/>
            <person name="Yan M."/>
            <person name="Wang P."/>
            <person name="Xu J."/>
            <person name="Bruns T."/>
            <person name="Baldrian P."/>
            <person name="Vilgalys R."/>
            <person name="Dunand C."/>
            <person name="Henrissat B."/>
            <person name="Grigoriev I.V."/>
            <person name="Hibbett D."/>
            <person name="Nagy L.G."/>
            <person name="Martin F.M."/>
        </authorList>
    </citation>
    <scope>NUCLEOTIDE SEQUENCE</scope>
    <source>
        <strain evidence="1">P2</strain>
    </source>
</reference>
<reference evidence="1" key="1">
    <citation type="submission" date="2019-10" db="EMBL/GenBank/DDBJ databases">
        <authorList>
            <consortium name="DOE Joint Genome Institute"/>
            <person name="Kuo A."/>
            <person name="Miyauchi S."/>
            <person name="Kiss E."/>
            <person name="Drula E."/>
            <person name="Kohler A."/>
            <person name="Sanchez-Garcia M."/>
            <person name="Andreopoulos B."/>
            <person name="Barry K.W."/>
            <person name="Bonito G."/>
            <person name="Buee M."/>
            <person name="Carver A."/>
            <person name="Chen C."/>
            <person name="Cichocki N."/>
            <person name="Clum A."/>
            <person name="Culley D."/>
            <person name="Crous P.W."/>
            <person name="Fauchery L."/>
            <person name="Girlanda M."/>
            <person name="Hayes R."/>
            <person name="Keri Z."/>
            <person name="Labutti K."/>
            <person name="Lipzen A."/>
            <person name="Lombard V."/>
            <person name="Magnuson J."/>
            <person name="Maillard F."/>
            <person name="Morin E."/>
            <person name="Murat C."/>
            <person name="Nolan M."/>
            <person name="Ohm R."/>
            <person name="Pangilinan J."/>
            <person name="Pereira M."/>
            <person name="Perotto S."/>
            <person name="Peter M."/>
            <person name="Riley R."/>
            <person name="Sitrit Y."/>
            <person name="Stielow B."/>
            <person name="Szollosi G."/>
            <person name="Zifcakova L."/>
            <person name="Stursova M."/>
            <person name="Spatafora J.W."/>
            <person name="Tedersoo L."/>
            <person name="Vaario L.-M."/>
            <person name="Yamada A."/>
            <person name="Yan M."/>
            <person name="Wang P."/>
            <person name="Xu J."/>
            <person name="Bruns T."/>
            <person name="Baldrian P."/>
            <person name="Vilgalys R."/>
            <person name="Henrissat B."/>
            <person name="Grigoriev I.V."/>
            <person name="Hibbett D."/>
            <person name="Nagy L.G."/>
            <person name="Martin F.M."/>
        </authorList>
    </citation>
    <scope>NUCLEOTIDE SEQUENCE</scope>
    <source>
        <strain evidence="1">P2</strain>
    </source>
</reference>
<evidence type="ECO:0000313" key="2">
    <source>
        <dbReference type="Proteomes" id="UP000886501"/>
    </source>
</evidence>
<accession>A0ACB6Z9V6</accession>
<name>A0ACB6Z9V6_THEGA</name>
<gene>
    <name evidence="1" type="ORF">BDM02DRAFT_255959</name>
</gene>
<dbReference type="EMBL" id="MU118062">
    <property type="protein sequence ID" value="KAF9646294.1"/>
    <property type="molecule type" value="Genomic_DNA"/>
</dbReference>
<proteinExistence type="predicted"/>
<keyword evidence="2" id="KW-1185">Reference proteome</keyword>
<evidence type="ECO:0000313" key="1">
    <source>
        <dbReference type="EMBL" id="KAF9646294.1"/>
    </source>
</evidence>
<organism evidence="1 2">
    <name type="scientific">Thelephora ganbajun</name>
    <name type="common">Ganba fungus</name>
    <dbReference type="NCBI Taxonomy" id="370292"/>
    <lineage>
        <taxon>Eukaryota</taxon>
        <taxon>Fungi</taxon>
        <taxon>Dikarya</taxon>
        <taxon>Basidiomycota</taxon>
        <taxon>Agaricomycotina</taxon>
        <taxon>Agaricomycetes</taxon>
        <taxon>Thelephorales</taxon>
        <taxon>Thelephoraceae</taxon>
        <taxon>Thelephora</taxon>
    </lineage>
</organism>
<dbReference type="Proteomes" id="UP000886501">
    <property type="component" value="Unassembled WGS sequence"/>
</dbReference>
<protein>
    <submittedName>
        <fullName evidence="1">Uncharacterized protein</fullName>
    </submittedName>
</protein>
<sequence length="228" mass="26112">MEDYPLDHSDHVNSLVGTSESTIRSLSICAEPLWRVPVRAFENLSHLEIFLGQDMENITLIFRYTEQLESLSVLGLDNRAIFSLFEEHPNSLPSLRSFKIMSPYRGWQPDIDIEELHFLSMARFLRGKKELRALDIHLWPEGWSSLSPFWDLLNQLPSLEVLGITTGIRVFTKDDFLSFATALPPRLSALRVSTQWDLEGEEENDGCRSFVCTFHLSSLQLALGLTTR</sequence>
<comment type="caution">
    <text evidence="1">The sequence shown here is derived from an EMBL/GenBank/DDBJ whole genome shotgun (WGS) entry which is preliminary data.</text>
</comment>